<dbReference type="Pfam" id="PF00583">
    <property type="entry name" value="Acetyltransf_1"/>
    <property type="match status" value="1"/>
</dbReference>
<protein>
    <recommendedName>
        <fullName evidence="1">N-acetyltransferase domain-containing protein</fullName>
    </recommendedName>
</protein>
<dbReference type="SUPFAM" id="SSF55729">
    <property type="entry name" value="Acyl-CoA N-acyltransferases (Nat)"/>
    <property type="match status" value="1"/>
</dbReference>
<gene>
    <name evidence="2" type="ORF">COY67_02610</name>
</gene>
<organism evidence="2 3">
    <name type="scientific">Candidatus Komeilibacteria bacterium CG_4_10_14_0_8_um_filter_37_78</name>
    <dbReference type="NCBI Taxonomy" id="1974471"/>
    <lineage>
        <taxon>Bacteria</taxon>
        <taxon>Candidatus Komeiliibacteriota</taxon>
    </lineage>
</organism>
<evidence type="ECO:0000313" key="2">
    <source>
        <dbReference type="EMBL" id="PIY94369.1"/>
    </source>
</evidence>
<dbReference type="GO" id="GO:0016747">
    <property type="term" value="F:acyltransferase activity, transferring groups other than amino-acyl groups"/>
    <property type="evidence" value="ECO:0007669"/>
    <property type="project" value="InterPro"/>
</dbReference>
<proteinExistence type="predicted"/>
<comment type="caution">
    <text evidence="2">The sequence shown here is derived from an EMBL/GenBank/DDBJ whole genome shotgun (WGS) entry which is preliminary data.</text>
</comment>
<dbReference type="AlphaFoldDB" id="A0A2M7RC98"/>
<dbReference type="EMBL" id="PFMC01000066">
    <property type="protein sequence ID" value="PIY94369.1"/>
    <property type="molecule type" value="Genomic_DNA"/>
</dbReference>
<dbReference type="Gene3D" id="3.40.630.30">
    <property type="match status" value="1"/>
</dbReference>
<feature type="domain" description="N-acetyltransferase" evidence="1">
    <location>
        <begin position="1"/>
        <end position="138"/>
    </location>
</feature>
<accession>A0A2M7RC98</accession>
<evidence type="ECO:0000313" key="3">
    <source>
        <dbReference type="Proteomes" id="UP000228689"/>
    </source>
</evidence>
<dbReference type="Proteomes" id="UP000228689">
    <property type="component" value="Unassembled WGS sequence"/>
</dbReference>
<dbReference type="CDD" id="cd04301">
    <property type="entry name" value="NAT_SF"/>
    <property type="match status" value="1"/>
</dbReference>
<reference evidence="3" key="1">
    <citation type="submission" date="2017-09" db="EMBL/GenBank/DDBJ databases">
        <title>Depth-based differentiation of microbial function through sediment-hosted aquifers and enrichment of novel symbionts in the deep terrestrial subsurface.</title>
        <authorList>
            <person name="Probst A.J."/>
            <person name="Ladd B."/>
            <person name="Jarett J.K."/>
            <person name="Geller-Mcgrath D.E."/>
            <person name="Sieber C.M.K."/>
            <person name="Emerson J.B."/>
            <person name="Anantharaman K."/>
            <person name="Thomas B.C."/>
            <person name="Malmstrom R."/>
            <person name="Stieglmeier M."/>
            <person name="Klingl A."/>
            <person name="Woyke T."/>
            <person name="Ryan C.M."/>
            <person name="Banfield J.F."/>
        </authorList>
    </citation>
    <scope>NUCLEOTIDE SEQUENCE [LARGE SCALE GENOMIC DNA]</scope>
</reference>
<evidence type="ECO:0000259" key="1">
    <source>
        <dbReference type="PROSITE" id="PS51186"/>
    </source>
</evidence>
<dbReference type="InterPro" id="IPR000182">
    <property type="entry name" value="GNAT_dom"/>
</dbReference>
<dbReference type="InterPro" id="IPR016181">
    <property type="entry name" value="Acyl_CoA_acyltransferase"/>
</dbReference>
<dbReference type="PROSITE" id="PS51186">
    <property type="entry name" value="GNAT"/>
    <property type="match status" value="1"/>
</dbReference>
<dbReference type="PANTHER" id="PTHR43415:SF3">
    <property type="entry name" value="GNAT-FAMILY ACETYLTRANSFERASE"/>
    <property type="match status" value="1"/>
</dbReference>
<name>A0A2M7RC98_9BACT</name>
<sequence>MEIHQAKTKQDFAYVASLFNSKNNKYIWPKFQTAKQVEQNCSHTRRYYLLLVNKKPVGWFNIRLSDNKEATIGMIIDHLYQGKGFGKQTMDLINKEAKKLGMKKLRLEVFVDNKRAVNLYKQAGFRETAKVLIMEKKI</sequence>
<dbReference type="PANTHER" id="PTHR43415">
    <property type="entry name" value="SPERMIDINE N(1)-ACETYLTRANSFERASE"/>
    <property type="match status" value="1"/>
</dbReference>